<reference evidence="2 3" key="1">
    <citation type="submission" date="2024-09" db="EMBL/GenBank/DDBJ databases">
        <title>Chromosome-scale assembly of Riccia sorocarpa.</title>
        <authorList>
            <person name="Paukszto L."/>
        </authorList>
    </citation>
    <scope>NUCLEOTIDE SEQUENCE [LARGE SCALE GENOMIC DNA]</scope>
    <source>
        <strain evidence="2">LP-2024</strain>
        <tissue evidence="2">Aerial parts of the thallus</tissue>
    </source>
</reference>
<dbReference type="Proteomes" id="UP001633002">
    <property type="component" value="Unassembled WGS sequence"/>
</dbReference>
<proteinExistence type="predicted"/>
<protein>
    <submittedName>
        <fullName evidence="2">Uncharacterized protein</fullName>
    </submittedName>
</protein>
<name>A0ABD3HJ93_9MARC</name>
<dbReference type="AlphaFoldDB" id="A0ABD3HJ93"/>
<accession>A0ABD3HJ93</accession>
<feature type="region of interest" description="Disordered" evidence="1">
    <location>
        <begin position="462"/>
        <end position="484"/>
    </location>
</feature>
<evidence type="ECO:0000313" key="2">
    <source>
        <dbReference type="EMBL" id="KAL3690447.1"/>
    </source>
</evidence>
<keyword evidence="3" id="KW-1185">Reference proteome</keyword>
<comment type="caution">
    <text evidence="2">The sequence shown here is derived from an EMBL/GenBank/DDBJ whole genome shotgun (WGS) entry which is preliminary data.</text>
</comment>
<feature type="compositionally biased region" description="Polar residues" evidence="1">
    <location>
        <begin position="471"/>
        <end position="484"/>
    </location>
</feature>
<gene>
    <name evidence="2" type="ORF">R1sor_016756</name>
</gene>
<evidence type="ECO:0000313" key="3">
    <source>
        <dbReference type="Proteomes" id="UP001633002"/>
    </source>
</evidence>
<sequence length="644" mass="71355">MDRSIDGLWGRLKPREDDLPSEESFLLVSAQGQYCRTNTGCSSLSSPSLSAPDTDSGLQVCADPSRASKRRKQLPVAGKAFVVEKTPAGQQTNSGPVAVPVESLETTLRPDVVALGIESFECRFDQQRIFCLRRRGAEDERFARLRFFHPEGMTQIIGVGLPFSEVLLREDGNLEVREMSPADWRRSWTAACIKDYSLIYFCRGSSAEEPYKSGCLEAEFHPRNPGISQTVEPVQWIEALVKLLRLSESMKRTRRMTKGLKLEYNKICRSTSASDVGISSSSPAKPGLTITVVLDSSRKELKVPVASDHVGQKPVSSSSSCFPRGAPAVDITRAVSTQTRTYQLGARVVIEFSSVADETGRSAGRSFRSTLEVDFNMPLLTSTQSSGSFGWYQNELGASFECMQHGAARKVSRTTDDEVISKHRLRENQRSCDRQETVSTVTRRSGTLVFGVGTLAKAGVSAGRSKEKTMSAGNKSQASTDTNSSMLEQGNLKIRYRGETTRLAYCFTHSPTPEQYNVWNVPEDRAELSCDLMTSNMPIEVTGEWKIVDGAEAVSNGVCQYEFSCARHLTMHQQLTVPYTACMTKKSRTVVKDYSEVQKMKKVMIFLITPNCTKKISQDPWLVSCHSSFRLDEVQSLAFKILAL</sequence>
<organism evidence="2 3">
    <name type="scientific">Riccia sorocarpa</name>
    <dbReference type="NCBI Taxonomy" id="122646"/>
    <lineage>
        <taxon>Eukaryota</taxon>
        <taxon>Viridiplantae</taxon>
        <taxon>Streptophyta</taxon>
        <taxon>Embryophyta</taxon>
        <taxon>Marchantiophyta</taxon>
        <taxon>Marchantiopsida</taxon>
        <taxon>Marchantiidae</taxon>
        <taxon>Marchantiales</taxon>
        <taxon>Ricciaceae</taxon>
        <taxon>Riccia</taxon>
    </lineage>
</organism>
<dbReference type="EMBL" id="JBJQOH010000004">
    <property type="protein sequence ID" value="KAL3690447.1"/>
    <property type="molecule type" value="Genomic_DNA"/>
</dbReference>
<evidence type="ECO:0000256" key="1">
    <source>
        <dbReference type="SAM" id="MobiDB-lite"/>
    </source>
</evidence>